<reference evidence="10" key="3">
    <citation type="submission" date="2023-07" db="EMBL/GenBank/DDBJ databases">
        <title>An improved reference 1 genome and first organelle genomes of Quercus suber.</title>
        <authorList>
            <consortium name="Genosuber Consortium"/>
            <person name="Usie A."/>
            <person name="Serra O."/>
            <person name="Barros P."/>
        </authorList>
    </citation>
    <scope>NUCLEOTIDE SEQUENCE</scope>
    <source>
        <strain evidence="10">HL8</strain>
        <tissue evidence="10">Leaves</tissue>
    </source>
</reference>
<dbReference type="InterPro" id="IPR036318">
    <property type="entry name" value="FAD-bd_PCMH-like_sf"/>
</dbReference>
<protein>
    <submittedName>
        <fullName evidence="10">Berberine bridge enzyme-like 1</fullName>
    </submittedName>
</protein>
<evidence type="ECO:0000313" key="10">
    <source>
        <dbReference type="EMBL" id="KAK7857067.1"/>
    </source>
</evidence>
<dbReference type="EMBL" id="PKMF04000030">
    <property type="protein sequence ID" value="KAK7857067.1"/>
    <property type="molecule type" value="Genomic_DNA"/>
</dbReference>
<dbReference type="FunFam" id="3.30.43.10:FF:000004">
    <property type="entry name" value="Berberine bridge enzyme-like 15"/>
    <property type="match status" value="1"/>
</dbReference>
<dbReference type="InterPro" id="IPR016167">
    <property type="entry name" value="FAD-bd_PCMH_sub1"/>
</dbReference>
<comment type="cofactor">
    <cofactor evidence="1">
        <name>FAD</name>
        <dbReference type="ChEBI" id="CHEBI:57692"/>
    </cofactor>
</comment>
<keyword evidence="4 8" id="KW-0732">Signal</keyword>
<organism evidence="10">
    <name type="scientific">Quercus suber</name>
    <name type="common">Cork oak</name>
    <dbReference type="NCBI Taxonomy" id="58331"/>
    <lineage>
        <taxon>Eukaryota</taxon>
        <taxon>Viridiplantae</taxon>
        <taxon>Streptophyta</taxon>
        <taxon>Embryophyta</taxon>
        <taxon>Tracheophyta</taxon>
        <taxon>Spermatophyta</taxon>
        <taxon>Magnoliopsida</taxon>
        <taxon>eudicotyledons</taxon>
        <taxon>Gunneridae</taxon>
        <taxon>Pentapetalae</taxon>
        <taxon>rosids</taxon>
        <taxon>fabids</taxon>
        <taxon>Fagales</taxon>
        <taxon>Fagaceae</taxon>
        <taxon>Quercus</taxon>
    </lineage>
</organism>
<dbReference type="GO" id="GO:0050660">
    <property type="term" value="F:flavin adenine dinucleotide binding"/>
    <property type="evidence" value="ECO:0007669"/>
    <property type="project" value="InterPro"/>
</dbReference>
<sequence length="400" mass="45081">MRRTLSSAILAVFAVLLQLHVSMTASDPAQESFLQCLSDHSQSSLPISSVTYFPNNSSYTTVLQSYIRNLRFISSTTPKPVFIVTPTHVSHIQASIICSKIHGLEVRIRSGGHDYDGLSYVSHNPFIIIDLFKLRSINVNIEDQSAWVDSGATIDGATDIVYQWQYVADKMHEDLFIRVVVLPVNKKSHQTVKAKFVALFLGNAENLIALMDQSFPELGLSGKDCIEMSWIESVLYWSNYAIGTSLDVLLVRQPDSEKFLKKKSDYVQEPISKTGLEGIWKKMMQLRKPALTFNPYGGKMSEISESETPFPHRSGNIYKIQYSVNWKEEGVEAADQNLDRIRMIYDYMRPHVSKSPRGSYLNYRDTDLGTNSVGNVSYSEASVWATKVSLLKKPSIVISR</sequence>
<dbReference type="Pfam" id="PF01565">
    <property type="entry name" value="FAD_binding_4"/>
    <property type="match status" value="1"/>
</dbReference>
<gene>
    <name evidence="10" type="primary">SEC1A_1</name>
    <name evidence="10" type="ORF">CFP56_019774</name>
</gene>
<comment type="similarity">
    <text evidence="2">Belongs to the oxygen-dependent FAD-linked oxidoreductase family.</text>
</comment>
<dbReference type="PANTHER" id="PTHR32448">
    <property type="entry name" value="OS08G0158400 PROTEIN"/>
    <property type="match status" value="1"/>
</dbReference>
<proteinExistence type="inferred from homology"/>
<accession>A0AAW0M2K6</accession>
<feature type="signal peptide" evidence="8">
    <location>
        <begin position="1"/>
        <end position="24"/>
    </location>
</feature>
<name>A0AAW0M2K6_QUESU</name>
<keyword evidence="3" id="KW-0285">Flavoprotein</keyword>
<reference evidence="10" key="1">
    <citation type="submission" date="2017-12" db="EMBL/GenBank/DDBJ databases">
        <authorList>
            <person name="Barbosa P."/>
            <person name="Usie A."/>
            <person name="Ramos A.M."/>
        </authorList>
    </citation>
    <scope>NUCLEOTIDE SEQUENCE</scope>
    <source>
        <strain evidence="10">HL8</strain>
        <tissue evidence="10">Leaves</tissue>
    </source>
</reference>
<evidence type="ECO:0000256" key="1">
    <source>
        <dbReference type="ARBA" id="ARBA00001974"/>
    </source>
</evidence>
<evidence type="ECO:0000256" key="5">
    <source>
        <dbReference type="ARBA" id="ARBA00022827"/>
    </source>
</evidence>
<evidence type="ECO:0000256" key="6">
    <source>
        <dbReference type="ARBA" id="ARBA00023157"/>
    </source>
</evidence>
<keyword evidence="6" id="KW-1015">Disulfide bond</keyword>
<feature type="domain" description="FAD linked oxidase N-terminal" evidence="9">
    <location>
        <begin position="82"/>
        <end position="156"/>
    </location>
</feature>
<evidence type="ECO:0000256" key="4">
    <source>
        <dbReference type="ARBA" id="ARBA00022729"/>
    </source>
</evidence>
<keyword evidence="7" id="KW-0325">Glycoprotein</keyword>
<evidence type="ECO:0000256" key="3">
    <source>
        <dbReference type="ARBA" id="ARBA00022630"/>
    </source>
</evidence>
<dbReference type="InterPro" id="IPR006094">
    <property type="entry name" value="Oxid_FAD_bind_N"/>
</dbReference>
<evidence type="ECO:0000259" key="9">
    <source>
        <dbReference type="Pfam" id="PF01565"/>
    </source>
</evidence>
<evidence type="ECO:0000256" key="2">
    <source>
        <dbReference type="ARBA" id="ARBA00005466"/>
    </source>
</evidence>
<dbReference type="SUPFAM" id="SSF56176">
    <property type="entry name" value="FAD-binding/transporter-associated domain-like"/>
    <property type="match status" value="1"/>
</dbReference>
<dbReference type="Gene3D" id="3.40.462.20">
    <property type="match status" value="1"/>
</dbReference>
<reference evidence="10" key="2">
    <citation type="journal article" date="2018" name="Sci. Data">
        <title>The draft genome sequence of cork oak.</title>
        <authorList>
            <person name="Ramos A.M."/>
            <person name="Usie A."/>
            <person name="Barbosa P."/>
            <person name="Barros P.M."/>
            <person name="Capote T."/>
            <person name="Chaves I."/>
            <person name="Simoes F."/>
            <person name="Abreu I."/>
            <person name="Carrasquinho I."/>
            <person name="Faro C."/>
            <person name="Guimaraes J.B."/>
            <person name="Mendonca D."/>
            <person name="Nobrega F."/>
            <person name="Rodrigues L."/>
            <person name="Saibo N.J.M."/>
            <person name="Varela M.C."/>
            <person name="Egas C."/>
            <person name="Matos J."/>
            <person name="Miguel C.M."/>
            <person name="Oliveira M.M."/>
            <person name="Ricardo C.P."/>
            <person name="Goncalves S."/>
        </authorList>
    </citation>
    <scope>NUCLEOTIDE SEQUENCE [LARGE SCALE GENOMIC DNA]</scope>
    <source>
        <strain evidence="10">HL8</strain>
    </source>
</reference>
<dbReference type="Gene3D" id="3.30.43.10">
    <property type="entry name" value="Uridine Diphospho-n-acetylenolpyruvylglucosamine Reductase, domain 2"/>
    <property type="match status" value="1"/>
</dbReference>
<evidence type="ECO:0000256" key="7">
    <source>
        <dbReference type="ARBA" id="ARBA00023180"/>
    </source>
</evidence>
<evidence type="ECO:0000256" key="8">
    <source>
        <dbReference type="SAM" id="SignalP"/>
    </source>
</evidence>
<keyword evidence="5" id="KW-0274">FAD</keyword>
<dbReference type="AlphaFoldDB" id="A0AAW0M2K6"/>
<comment type="caution">
    <text evidence="10">The sequence shown here is derived from an EMBL/GenBank/DDBJ whole genome shotgun (WGS) entry which is preliminary data.</text>
</comment>
<feature type="chain" id="PRO_5043575588" evidence="8">
    <location>
        <begin position="25"/>
        <end position="400"/>
    </location>
</feature>
<dbReference type="GO" id="GO:1901696">
    <property type="term" value="P:cannabinoid biosynthetic process"/>
    <property type="evidence" value="ECO:0007669"/>
    <property type="project" value="UniProtKB-ARBA"/>
</dbReference>